<name>A0A8S4NG56_OWEFU</name>
<dbReference type="SMART" id="SM00494">
    <property type="entry name" value="ChtBD2"/>
    <property type="match status" value="1"/>
</dbReference>
<dbReference type="Proteomes" id="UP000749559">
    <property type="component" value="Unassembled WGS sequence"/>
</dbReference>
<dbReference type="SUPFAM" id="SSF57625">
    <property type="entry name" value="Invertebrate chitin-binding proteins"/>
    <property type="match status" value="1"/>
</dbReference>
<comment type="caution">
    <text evidence="2">The sequence shown here is derived from an EMBL/GenBank/DDBJ whole genome shotgun (WGS) entry which is preliminary data.</text>
</comment>
<keyword evidence="3" id="KW-1185">Reference proteome</keyword>
<dbReference type="Pfam" id="PF01607">
    <property type="entry name" value="CBM_14"/>
    <property type="match status" value="1"/>
</dbReference>
<dbReference type="GO" id="GO:0005576">
    <property type="term" value="C:extracellular region"/>
    <property type="evidence" value="ECO:0007669"/>
    <property type="project" value="InterPro"/>
</dbReference>
<dbReference type="AlphaFoldDB" id="A0A8S4NG56"/>
<sequence length="399" mass="44684">MVNVVMMLLQVLTVDVNDENGLLDFEFDVQAFCEVACDQFNGGYFPYPGDCCRFIICQRLPASRGRGKVLSSVMPCQLPLVWNDEKASCDLEKRTPNCNASCHERAFTLPPATLPPMNDSVECFDGVNAIKLDDLVDQQCFKIFPYDERQMPTCCRENEILDLEECACIGQPRFPGCDCIFCLVFELNEIRDVVNTLHINHTGVELIEYAINASMHKAQFNGIDGSIKIPHFENMYYGPIFSMHLFIEIPNKYEVSGFVDAPLKGIVSNGCCGKNGTVEIWIEGGHIYLTIITEKRALRAYKFNVDPEELIAGQELDLNFAYSDPLLRVAFAMEPHEDIALGGDIVPTGCPLSLGTLNDLPGTYFDGVMEDVIACRDRWTDAQIFALQQHDKRAVLCTP</sequence>
<dbReference type="OrthoDB" id="76388at2759"/>
<dbReference type="EMBL" id="CAIIXF020000003">
    <property type="protein sequence ID" value="CAH1779605.1"/>
    <property type="molecule type" value="Genomic_DNA"/>
</dbReference>
<evidence type="ECO:0000259" key="1">
    <source>
        <dbReference type="PROSITE" id="PS50940"/>
    </source>
</evidence>
<accession>A0A8S4NG56</accession>
<dbReference type="Gene3D" id="2.170.140.10">
    <property type="entry name" value="Chitin binding domain"/>
    <property type="match status" value="1"/>
</dbReference>
<organism evidence="2 3">
    <name type="scientific">Owenia fusiformis</name>
    <name type="common">Polychaete worm</name>
    <dbReference type="NCBI Taxonomy" id="6347"/>
    <lineage>
        <taxon>Eukaryota</taxon>
        <taxon>Metazoa</taxon>
        <taxon>Spiralia</taxon>
        <taxon>Lophotrochozoa</taxon>
        <taxon>Annelida</taxon>
        <taxon>Polychaeta</taxon>
        <taxon>Sedentaria</taxon>
        <taxon>Canalipalpata</taxon>
        <taxon>Sabellida</taxon>
        <taxon>Oweniida</taxon>
        <taxon>Oweniidae</taxon>
        <taxon>Owenia</taxon>
    </lineage>
</organism>
<gene>
    <name evidence="2" type="ORF">OFUS_LOCUS6404</name>
</gene>
<dbReference type="InterPro" id="IPR036508">
    <property type="entry name" value="Chitin-bd_dom_sf"/>
</dbReference>
<feature type="domain" description="Chitin-binding type-2" evidence="1">
    <location>
        <begin position="34"/>
        <end position="100"/>
    </location>
</feature>
<dbReference type="InterPro" id="IPR002557">
    <property type="entry name" value="Chitin-bd_dom"/>
</dbReference>
<proteinExistence type="predicted"/>
<dbReference type="GO" id="GO:0008061">
    <property type="term" value="F:chitin binding"/>
    <property type="evidence" value="ECO:0007669"/>
    <property type="project" value="InterPro"/>
</dbReference>
<evidence type="ECO:0000313" key="2">
    <source>
        <dbReference type="EMBL" id="CAH1779605.1"/>
    </source>
</evidence>
<dbReference type="PROSITE" id="PS50940">
    <property type="entry name" value="CHIT_BIND_II"/>
    <property type="match status" value="1"/>
</dbReference>
<evidence type="ECO:0000313" key="3">
    <source>
        <dbReference type="Proteomes" id="UP000749559"/>
    </source>
</evidence>
<protein>
    <recommendedName>
        <fullName evidence="1">Chitin-binding type-2 domain-containing protein</fullName>
    </recommendedName>
</protein>
<reference evidence="2" key="1">
    <citation type="submission" date="2022-03" db="EMBL/GenBank/DDBJ databases">
        <authorList>
            <person name="Martin C."/>
        </authorList>
    </citation>
    <scope>NUCLEOTIDE SEQUENCE</scope>
</reference>